<keyword evidence="3" id="KW-1185">Reference proteome</keyword>
<sequence length="96" mass="9709">MTSALLLAGFCAAMTAVAVGRLLAGDEPTPYQGGIALFVLGITLLAGFWSAIRMGWWTETGRALLGASGVAVAVVGAVLLVRYWGAATDGARDPAG</sequence>
<keyword evidence="1" id="KW-1133">Transmembrane helix</keyword>
<keyword evidence="1" id="KW-0812">Transmembrane</keyword>
<accession>L9XE51</accession>
<gene>
    <name evidence="2" type="ORF">C491_05141</name>
</gene>
<feature type="transmembrane region" description="Helical" evidence="1">
    <location>
        <begin position="64"/>
        <end position="84"/>
    </location>
</feature>
<organism evidence="2 3">
    <name type="scientific">Natronococcus amylolyticus DSM 10524</name>
    <dbReference type="NCBI Taxonomy" id="1227497"/>
    <lineage>
        <taxon>Archaea</taxon>
        <taxon>Methanobacteriati</taxon>
        <taxon>Methanobacteriota</taxon>
        <taxon>Stenosarchaea group</taxon>
        <taxon>Halobacteria</taxon>
        <taxon>Halobacteriales</taxon>
        <taxon>Natrialbaceae</taxon>
        <taxon>Natronococcus</taxon>
    </lineage>
</organism>
<proteinExistence type="predicted"/>
<dbReference type="RefSeq" id="WP_005554286.1">
    <property type="nucleotide sequence ID" value="NZ_AOIB01000014.1"/>
</dbReference>
<feature type="transmembrane region" description="Helical" evidence="1">
    <location>
        <begin position="34"/>
        <end position="52"/>
    </location>
</feature>
<keyword evidence="1" id="KW-0472">Membrane</keyword>
<dbReference type="Proteomes" id="UP000011688">
    <property type="component" value="Unassembled WGS sequence"/>
</dbReference>
<evidence type="ECO:0000313" key="3">
    <source>
        <dbReference type="Proteomes" id="UP000011688"/>
    </source>
</evidence>
<evidence type="ECO:0000313" key="2">
    <source>
        <dbReference type="EMBL" id="ELY59726.1"/>
    </source>
</evidence>
<dbReference type="STRING" id="1227497.C491_05141"/>
<name>L9XE51_9EURY</name>
<comment type="caution">
    <text evidence="2">The sequence shown here is derived from an EMBL/GenBank/DDBJ whole genome shotgun (WGS) entry which is preliminary data.</text>
</comment>
<reference evidence="2 3" key="1">
    <citation type="journal article" date="2014" name="PLoS Genet.">
        <title>Phylogenetically driven sequencing of extremely halophilic archaea reveals strategies for static and dynamic osmo-response.</title>
        <authorList>
            <person name="Becker E.A."/>
            <person name="Seitzer P.M."/>
            <person name="Tritt A."/>
            <person name="Larsen D."/>
            <person name="Krusor M."/>
            <person name="Yao A.I."/>
            <person name="Wu D."/>
            <person name="Madern D."/>
            <person name="Eisen J.A."/>
            <person name="Darling A.E."/>
            <person name="Facciotti M.T."/>
        </authorList>
    </citation>
    <scope>NUCLEOTIDE SEQUENCE [LARGE SCALE GENOMIC DNA]</scope>
    <source>
        <strain evidence="2 3">DSM 10524</strain>
    </source>
</reference>
<dbReference type="EMBL" id="AOIB01000014">
    <property type="protein sequence ID" value="ELY59726.1"/>
    <property type="molecule type" value="Genomic_DNA"/>
</dbReference>
<dbReference type="AlphaFoldDB" id="L9XE51"/>
<dbReference type="eggNOG" id="arCOG11492">
    <property type="taxonomic scope" value="Archaea"/>
</dbReference>
<evidence type="ECO:0000256" key="1">
    <source>
        <dbReference type="SAM" id="Phobius"/>
    </source>
</evidence>
<protein>
    <submittedName>
        <fullName evidence="2">Uncharacterized protein</fullName>
    </submittedName>
</protein>
<dbReference type="OrthoDB" id="169164at2157"/>